<evidence type="ECO:0000256" key="2">
    <source>
        <dbReference type="SAM" id="Phobius"/>
    </source>
</evidence>
<gene>
    <name evidence="5" type="ORF">ACFQGO_19015</name>
</gene>
<feature type="transmembrane region" description="Helical" evidence="2">
    <location>
        <begin position="152"/>
        <end position="178"/>
    </location>
</feature>
<keyword evidence="2" id="KW-1133">Transmembrane helix</keyword>
<evidence type="ECO:0000259" key="3">
    <source>
        <dbReference type="Pfam" id="PF08044"/>
    </source>
</evidence>
<feature type="transmembrane region" description="Helical" evidence="2">
    <location>
        <begin position="108"/>
        <end position="132"/>
    </location>
</feature>
<organism evidence="5 6">
    <name type="scientific">Streptomyces heilongjiangensis</name>
    <dbReference type="NCBI Taxonomy" id="945052"/>
    <lineage>
        <taxon>Bacteria</taxon>
        <taxon>Bacillati</taxon>
        <taxon>Actinomycetota</taxon>
        <taxon>Actinomycetes</taxon>
        <taxon>Kitasatosporales</taxon>
        <taxon>Streptomycetaceae</taxon>
        <taxon>Streptomyces</taxon>
    </lineage>
</organism>
<dbReference type="InterPro" id="IPR012551">
    <property type="entry name" value="DUF1707_SHOCT-like"/>
</dbReference>
<keyword evidence="2" id="KW-0472">Membrane</keyword>
<dbReference type="InterPro" id="IPR025241">
    <property type="entry name" value="DUF4190"/>
</dbReference>
<evidence type="ECO:0000259" key="4">
    <source>
        <dbReference type="Pfam" id="PF13828"/>
    </source>
</evidence>
<reference evidence="6" key="1">
    <citation type="journal article" date="2019" name="Int. J. Syst. Evol. Microbiol.">
        <title>The Global Catalogue of Microorganisms (GCM) 10K type strain sequencing project: providing services to taxonomists for standard genome sequencing and annotation.</title>
        <authorList>
            <consortium name="The Broad Institute Genomics Platform"/>
            <consortium name="The Broad Institute Genome Sequencing Center for Infectious Disease"/>
            <person name="Wu L."/>
            <person name="Ma J."/>
        </authorList>
    </citation>
    <scope>NUCLEOTIDE SEQUENCE [LARGE SCALE GENOMIC DNA]</scope>
    <source>
        <strain evidence="6">JCM 9918</strain>
    </source>
</reference>
<dbReference type="PANTHER" id="PTHR40763:SF4">
    <property type="entry name" value="DUF1707 DOMAIN-CONTAINING PROTEIN"/>
    <property type="match status" value="1"/>
</dbReference>
<evidence type="ECO:0000313" key="6">
    <source>
        <dbReference type="Proteomes" id="UP001596112"/>
    </source>
</evidence>
<feature type="region of interest" description="Disordered" evidence="1">
    <location>
        <begin position="1"/>
        <end position="20"/>
    </location>
</feature>
<name>A0ABW1B995_9ACTN</name>
<sequence length="183" mass="19242">MSNPSWQPMPWQAQGSSPSLLAAHADRERAVDVLRAGFSEGRLQQDEYEKRIERAYTARTVGELALLVADLPQGPSAMQPSAMPVMQPMVPRTFMPAPVLPPPTNGKAVGAMVCGVLTTMTMGLTGIPAVILGHTARSEIKRTGEGGEGFALAGLILGWLSVAGWAFFIAIMIIAGVASESGA</sequence>
<protein>
    <submittedName>
        <fullName evidence="5">DUF1707 and DUF4190 domain-containing protein</fullName>
    </submittedName>
</protein>
<dbReference type="EMBL" id="JBHSNZ010000011">
    <property type="protein sequence ID" value="MFC5809580.1"/>
    <property type="molecule type" value="Genomic_DNA"/>
</dbReference>
<accession>A0ABW1B995</accession>
<dbReference type="RefSeq" id="WP_380967030.1">
    <property type="nucleotide sequence ID" value="NZ_JAQOSL010000008.1"/>
</dbReference>
<dbReference type="Pfam" id="PF08044">
    <property type="entry name" value="DUF1707"/>
    <property type="match status" value="1"/>
</dbReference>
<comment type="caution">
    <text evidence="5">The sequence shown here is derived from an EMBL/GenBank/DDBJ whole genome shotgun (WGS) entry which is preliminary data.</text>
</comment>
<dbReference type="PANTHER" id="PTHR40763">
    <property type="entry name" value="MEMBRANE PROTEIN-RELATED"/>
    <property type="match status" value="1"/>
</dbReference>
<feature type="domain" description="DUF4190" evidence="4">
    <location>
        <begin position="108"/>
        <end position="167"/>
    </location>
</feature>
<keyword evidence="2" id="KW-0812">Transmembrane</keyword>
<evidence type="ECO:0000256" key="1">
    <source>
        <dbReference type="SAM" id="MobiDB-lite"/>
    </source>
</evidence>
<dbReference type="Pfam" id="PF13828">
    <property type="entry name" value="DUF4190"/>
    <property type="match status" value="1"/>
</dbReference>
<keyword evidence="6" id="KW-1185">Reference proteome</keyword>
<proteinExistence type="predicted"/>
<dbReference type="Proteomes" id="UP001596112">
    <property type="component" value="Unassembled WGS sequence"/>
</dbReference>
<feature type="domain" description="DUF1707" evidence="3">
    <location>
        <begin position="22"/>
        <end position="72"/>
    </location>
</feature>
<evidence type="ECO:0000313" key="5">
    <source>
        <dbReference type="EMBL" id="MFC5809580.1"/>
    </source>
</evidence>